<evidence type="ECO:0000313" key="1">
    <source>
        <dbReference type="EMBL" id="MFC3852332.1"/>
    </source>
</evidence>
<reference evidence="2" key="1">
    <citation type="journal article" date="2019" name="Int. J. Syst. Evol. Microbiol.">
        <title>The Global Catalogue of Microorganisms (GCM) 10K type strain sequencing project: providing services to taxonomists for standard genome sequencing and annotation.</title>
        <authorList>
            <consortium name="The Broad Institute Genomics Platform"/>
            <consortium name="The Broad Institute Genome Sequencing Center for Infectious Disease"/>
            <person name="Wu L."/>
            <person name="Ma J."/>
        </authorList>
    </citation>
    <scope>NUCLEOTIDE SEQUENCE [LARGE SCALE GENOMIC DNA]</scope>
    <source>
        <strain evidence="2">IBRC 10765</strain>
    </source>
</reference>
<name>A0ABV7ZY72_9GAMM</name>
<evidence type="ECO:0000313" key="2">
    <source>
        <dbReference type="Proteomes" id="UP001595617"/>
    </source>
</evidence>
<keyword evidence="2" id="KW-1185">Reference proteome</keyword>
<dbReference type="EMBL" id="JBHRYR010000002">
    <property type="protein sequence ID" value="MFC3852332.1"/>
    <property type="molecule type" value="Genomic_DNA"/>
</dbReference>
<comment type="caution">
    <text evidence="1">The sequence shown here is derived from an EMBL/GenBank/DDBJ whole genome shotgun (WGS) entry which is preliminary data.</text>
</comment>
<organism evidence="1 2">
    <name type="scientific">Saccharospirillum mangrovi</name>
    <dbReference type="NCBI Taxonomy" id="2161747"/>
    <lineage>
        <taxon>Bacteria</taxon>
        <taxon>Pseudomonadati</taxon>
        <taxon>Pseudomonadota</taxon>
        <taxon>Gammaproteobacteria</taxon>
        <taxon>Oceanospirillales</taxon>
        <taxon>Saccharospirillaceae</taxon>
        <taxon>Saccharospirillum</taxon>
    </lineage>
</organism>
<dbReference type="RefSeq" id="WP_380694363.1">
    <property type="nucleotide sequence ID" value="NZ_JBHRYR010000002.1"/>
</dbReference>
<gene>
    <name evidence="1" type="ORF">ACFOOG_05735</name>
</gene>
<sequence>MRKTTRQLLVFLASIAALLVLFLVIDRRIGERSMSPVFFSQLPSTQALLTLYNG</sequence>
<dbReference type="Proteomes" id="UP001595617">
    <property type="component" value="Unassembled WGS sequence"/>
</dbReference>
<protein>
    <submittedName>
        <fullName evidence="1">Uncharacterized protein</fullName>
    </submittedName>
</protein>
<proteinExistence type="predicted"/>
<accession>A0ABV7ZY72</accession>